<gene>
    <name evidence="1" type="ORF">DSCOOX_25140</name>
</gene>
<dbReference type="Gene3D" id="3.30.70.2660">
    <property type="match status" value="1"/>
</dbReference>
<reference evidence="1 2" key="1">
    <citation type="submission" date="2019-11" db="EMBL/GenBank/DDBJ databases">
        <title>Comparative genomics of hydrocarbon-degrading Desulfosarcina strains.</title>
        <authorList>
            <person name="Watanabe M."/>
            <person name="Kojima H."/>
            <person name="Fukui M."/>
        </authorList>
    </citation>
    <scope>NUCLEOTIDE SEQUENCE [LARGE SCALE GENOMIC DNA]</scope>
    <source>
        <strain evidence="2">oXyS1</strain>
    </source>
</reference>
<dbReference type="AlphaFoldDB" id="A0A5K8ABB3"/>
<evidence type="ECO:0000313" key="1">
    <source>
        <dbReference type="EMBL" id="BBO89334.1"/>
    </source>
</evidence>
<protein>
    <submittedName>
        <fullName evidence="1">Type I-B CRISPR-associated protein Cas5</fullName>
    </submittedName>
</protein>
<accession>A0A5K8ABB3</accession>
<proteinExistence type="predicted"/>
<sequence>MNPSDYHVAICLINPVNKVRWTQNLIDTKRHFWKIHNRTQIRTEFLKNPRFKIYFSHNDQEIHDRLRENLAAHKSYYTVSLGLSELLADFEYCGEHTISSLSDQKQQIVNSVIPCSALQDDTSVEFENGKEIFKINYPVEMTPERVVTRREDVLFERRGLPITCSVKGLYQTENGENVVFF</sequence>
<dbReference type="EMBL" id="AP021879">
    <property type="protein sequence ID" value="BBO89334.1"/>
    <property type="molecule type" value="Genomic_DNA"/>
</dbReference>
<evidence type="ECO:0000313" key="2">
    <source>
        <dbReference type="Proteomes" id="UP000422108"/>
    </source>
</evidence>
<dbReference type="Proteomes" id="UP000422108">
    <property type="component" value="Chromosome"/>
</dbReference>
<name>A0A5K8ABB3_9BACT</name>
<organism evidence="1 2">
    <name type="scientific">Desulfosarcina ovata subsp. ovata</name>
    <dbReference type="NCBI Taxonomy" id="2752305"/>
    <lineage>
        <taxon>Bacteria</taxon>
        <taxon>Pseudomonadati</taxon>
        <taxon>Thermodesulfobacteriota</taxon>
        <taxon>Desulfobacteria</taxon>
        <taxon>Desulfobacterales</taxon>
        <taxon>Desulfosarcinaceae</taxon>
        <taxon>Desulfosarcina</taxon>
    </lineage>
</organism>
<keyword evidence="2" id="KW-1185">Reference proteome</keyword>